<keyword evidence="1" id="KW-0812">Transmembrane</keyword>
<dbReference type="Proteomes" id="UP000221165">
    <property type="component" value="Unassembled WGS sequence"/>
</dbReference>
<keyword evidence="3" id="KW-1185">Reference proteome</keyword>
<protein>
    <submittedName>
        <fullName evidence="2">Uncharacterized protein</fullName>
    </submittedName>
</protein>
<keyword evidence="1" id="KW-1133">Transmembrane helix</keyword>
<reference evidence="2 3" key="1">
    <citation type="journal article" date="2017" name="Int. J. Parasitol.">
        <title>The genome of the protozoan parasite Cystoisospora suis and a reverse vaccinology approach to identify vaccine candidates.</title>
        <authorList>
            <person name="Palmieri N."/>
            <person name="Shrestha A."/>
            <person name="Ruttkowski B."/>
            <person name="Beck T."/>
            <person name="Vogl C."/>
            <person name="Tomley F."/>
            <person name="Blake D.P."/>
            <person name="Joachim A."/>
        </authorList>
    </citation>
    <scope>NUCLEOTIDE SEQUENCE [LARGE SCALE GENOMIC DNA]</scope>
    <source>
        <strain evidence="2 3">Wien I</strain>
    </source>
</reference>
<feature type="non-terminal residue" evidence="2">
    <location>
        <position position="1"/>
    </location>
</feature>
<evidence type="ECO:0000256" key="1">
    <source>
        <dbReference type="SAM" id="Phobius"/>
    </source>
</evidence>
<sequence>VSVSFHSSTLVPPVSPLSLLVSGILLLHPFLAPGKTPASFSTLWLLGFTTSPSVLPCCVCGISSQKGLEARIPWLPSDCALSERVGAPVLTLCHPQVALSTRRGYKGLTLHGARVSRV</sequence>
<accession>A0A2C6KLI6</accession>
<dbReference type="VEuPathDB" id="ToxoDB:CSUI_008690"/>
<dbReference type="EMBL" id="MIGC01004928">
    <property type="protein sequence ID" value="PHJ17488.1"/>
    <property type="molecule type" value="Genomic_DNA"/>
</dbReference>
<organism evidence="2 3">
    <name type="scientific">Cystoisospora suis</name>
    <dbReference type="NCBI Taxonomy" id="483139"/>
    <lineage>
        <taxon>Eukaryota</taxon>
        <taxon>Sar</taxon>
        <taxon>Alveolata</taxon>
        <taxon>Apicomplexa</taxon>
        <taxon>Conoidasida</taxon>
        <taxon>Coccidia</taxon>
        <taxon>Eucoccidiorida</taxon>
        <taxon>Eimeriorina</taxon>
        <taxon>Sarcocystidae</taxon>
        <taxon>Cystoisospora</taxon>
    </lineage>
</organism>
<comment type="caution">
    <text evidence="2">The sequence shown here is derived from an EMBL/GenBank/DDBJ whole genome shotgun (WGS) entry which is preliminary data.</text>
</comment>
<dbReference type="RefSeq" id="XP_067919208.1">
    <property type="nucleotide sequence ID" value="XM_068068816.1"/>
</dbReference>
<name>A0A2C6KLI6_9APIC</name>
<gene>
    <name evidence="2" type="ORF">CSUI_008690</name>
</gene>
<feature type="transmembrane region" description="Helical" evidence="1">
    <location>
        <begin position="14"/>
        <end position="32"/>
    </location>
</feature>
<dbReference type="GeneID" id="94432027"/>
<keyword evidence="1" id="KW-0472">Membrane</keyword>
<dbReference type="AlphaFoldDB" id="A0A2C6KLI6"/>
<proteinExistence type="predicted"/>
<evidence type="ECO:0000313" key="3">
    <source>
        <dbReference type="Proteomes" id="UP000221165"/>
    </source>
</evidence>
<evidence type="ECO:0000313" key="2">
    <source>
        <dbReference type="EMBL" id="PHJ17488.1"/>
    </source>
</evidence>